<dbReference type="Proteomes" id="UP001323405">
    <property type="component" value="Unassembled WGS sequence"/>
</dbReference>
<reference evidence="6 7" key="1">
    <citation type="journal article" date="2023" name="bioRxiv">
        <title>High-quality genome assemblies of four members of thePodospora anserinaspecies complex.</title>
        <authorList>
            <person name="Ament-Velasquez S.L."/>
            <person name="Vogan A.A."/>
            <person name="Wallerman O."/>
            <person name="Hartmann F."/>
            <person name="Gautier V."/>
            <person name="Silar P."/>
            <person name="Giraud T."/>
            <person name="Johannesson H."/>
        </authorList>
    </citation>
    <scope>NUCLEOTIDE SEQUENCE [LARGE SCALE GENOMIC DNA]</scope>
    <source>
        <strain evidence="6 7">CBS 415.72m</strain>
    </source>
</reference>
<evidence type="ECO:0000256" key="5">
    <source>
        <dbReference type="SAM" id="MobiDB-lite"/>
    </source>
</evidence>
<evidence type="ECO:0000256" key="3">
    <source>
        <dbReference type="ARBA" id="ARBA00023134"/>
    </source>
</evidence>
<evidence type="ECO:0000256" key="4">
    <source>
        <dbReference type="RuleBase" id="RU367014"/>
    </source>
</evidence>
<comment type="caution">
    <text evidence="6">The sequence shown here is derived from an EMBL/GenBank/DDBJ whole genome shotgun (WGS) entry which is preliminary data.</text>
</comment>
<dbReference type="PANTHER" id="PTHR11259:SF1">
    <property type="entry name" value="RAS-RELATED GTP-BINDING PROTEIN"/>
    <property type="match status" value="1"/>
</dbReference>
<evidence type="ECO:0000256" key="2">
    <source>
        <dbReference type="ARBA" id="ARBA00022741"/>
    </source>
</evidence>
<evidence type="ECO:0000313" key="6">
    <source>
        <dbReference type="EMBL" id="KAK4656856.1"/>
    </source>
</evidence>
<gene>
    <name evidence="6" type="primary">GTR1</name>
    <name evidence="6" type="ORF">QC762_207830</name>
</gene>
<dbReference type="Gene3D" id="3.40.50.300">
    <property type="entry name" value="P-loop containing nucleotide triphosphate hydrolases"/>
    <property type="match status" value="1"/>
</dbReference>
<dbReference type="Pfam" id="PF04670">
    <property type="entry name" value="Gtr1_RagA"/>
    <property type="match status" value="1"/>
</dbReference>
<dbReference type="SUPFAM" id="SSF52540">
    <property type="entry name" value="P-loop containing nucleoside triphosphate hydrolases"/>
    <property type="match status" value="1"/>
</dbReference>
<proteinExistence type="inferred from homology"/>
<name>A0ABR0GM83_9PEZI</name>
<feature type="region of interest" description="Disordered" evidence="5">
    <location>
        <begin position="1"/>
        <end position="33"/>
    </location>
</feature>
<evidence type="ECO:0000256" key="1">
    <source>
        <dbReference type="ARBA" id="ARBA00007756"/>
    </source>
</evidence>
<feature type="region of interest" description="Disordered" evidence="5">
    <location>
        <begin position="379"/>
        <end position="402"/>
    </location>
</feature>
<feature type="compositionally biased region" description="Low complexity" evidence="5">
    <location>
        <begin position="1"/>
        <end position="19"/>
    </location>
</feature>
<dbReference type="InterPro" id="IPR006762">
    <property type="entry name" value="Gtr1_RagA"/>
</dbReference>
<dbReference type="PANTHER" id="PTHR11259">
    <property type="entry name" value="RAS-RELATED GTP BINDING RAG/GTR YEAST"/>
    <property type="match status" value="1"/>
</dbReference>
<dbReference type="InterPro" id="IPR039397">
    <property type="entry name" value="RagA/B"/>
</dbReference>
<dbReference type="InterPro" id="IPR027417">
    <property type="entry name" value="P-loop_NTPase"/>
</dbReference>
<organism evidence="6 7">
    <name type="scientific">Podospora pseudocomata</name>
    <dbReference type="NCBI Taxonomy" id="2093779"/>
    <lineage>
        <taxon>Eukaryota</taxon>
        <taxon>Fungi</taxon>
        <taxon>Dikarya</taxon>
        <taxon>Ascomycota</taxon>
        <taxon>Pezizomycotina</taxon>
        <taxon>Sordariomycetes</taxon>
        <taxon>Sordariomycetidae</taxon>
        <taxon>Sordariales</taxon>
        <taxon>Podosporaceae</taxon>
        <taxon>Podospora</taxon>
    </lineage>
</organism>
<accession>A0ABR0GM83</accession>
<dbReference type="CDD" id="cd11384">
    <property type="entry name" value="RagA_like"/>
    <property type="match status" value="1"/>
</dbReference>
<protein>
    <recommendedName>
        <fullName evidence="4">GTP-binding protein</fullName>
    </recommendedName>
</protein>
<keyword evidence="2 4" id="KW-0547">Nucleotide-binding</keyword>
<evidence type="ECO:0000313" key="7">
    <source>
        <dbReference type="Proteomes" id="UP001323405"/>
    </source>
</evidence>
<dbReference type="Gene3D" id="3.30.450.190">
    <property type="match status" value="1"/>
</dbReference>
<comment type="function">
    <text evidence="4">GTPase involved in activation of the TORC1 signaling pathway, which promotes growth and represses autophagy in nutrient-rich conditions.</text>
</comment>
<keyword evidence="3 4" id="KW-0342">GTP-binding</keyword>
<dbReference type="EMBL" id="JAFFHA010000004">
    <property type="protein sequence ID" value="KAK4656856.1"/>
    <property type="molecule type" value="Genomic_DNA"/>
</dbReference>
<dbReference type="GeneID" id="87907603"/>
<feature type="compositionally biased region" description="Pro residues" evidence="5">
    <location>
        <begin position="382"/>
        <end position="402"/>
    </location>
</feature>
<sequence>MSGLETTTESGGTAGVTDGSSGGGGIPKTQTQLKKVKKQKVLLMGKSGSGKSSMRSIIFSNYLARDTRRLGATIDIDLSHVKFLGNLTLNLWDCGGQEAFMENYLSQQRAHVFSNVGVLIYIFDIESRDVERDLATYVNIISALVQYSREAQIFVLIHKMDLIPPQMREEVFVQRAALVRKKTSEAVAIIRKGSLAQHSPSPTALTPTHPADDLEPEMQLFATSIWDQSLYKAWASIIHDLVPNLAVIEAQLASLGVAIEADEILLFERTSFLVVSKWASHEGDRNPYGDRFERMSNILKSWKHTCSKFTGTPRNAEQFSEFEYKMGSHFSMFVTKFTANTYILVCMPPGEARFNSAKLNVTAARSWFRFLDGPGPGAAAPPAAPPAAAPPAAPPAAAPPAAAPAAAAPAGAALGGGPVQQSAYRAVAGSYYPGA</sequence>
<comment type="subunit">
    <text evidence="4">Component of the GSE complex.</text>
</comment>
<comment type="similarity">
    <text evidence="1 4">Belongs to the GTR/RAG GTP-binding protein family.</text>
</comment>
<dbReference type="RefSeq" id="XP_062745831.1">
    <property type="nucleotide sequence ID" value="XM_062887696.1"/>
</dbReference>
<keyword evidence="7" id="KW-1185">Reference proteome</keyword>